<keyword evidence="1" id="KW-0732">Signal</keyword>
<dbReference type="EMBL" id="VFJC01000008">
    <property type="protein sequence ID" value="KAB5571374.1"/>
    <property type="molecule type" value="Genomic_DNA"/>
</dbReference>
<keyword evidence="3" id="KW-1185">Reference proteome</keyword>
<name>A0A5N5NVD2_PANHP</name>
<evidence type="ECO:0000256" key="1">
    <source>
        <dbReference type="SAM" id="SignalP"/>
    </source>
</evidence>
<comment type="caution">
    <text evidence="2">The sequence shown here is derived from an EMBL/GenBank/DDBJ whole genome shotgun (WGS) entry which is preliminary data.</text>
</comment>
<dbReference type="Proteomes" id="UP000327468">
    <property type="component" value="Chromosome 7"/>
</dbReference>
<dbReference type="AlphaFoldDB" id="A0A5N5NVD2"/>
<protein>
    <recommendedName>
        <fullName evidence="4">Secreted protein</fullName>
    </recommendedName>
</protein>
<feature type="signal peptide" evidence="1">
    <location>
        <begin position="1"/>
        <end position="28"/>
    </location>
</feature>
<evidence type="ECO:0000313" key="2">
    <source>
        <dbReference type="EMBL" id="KAB5571374.1"/>
    </source>
</evidence>
<gene>
    <name evidence="2" type="ORF">PHYPO_G00224300</name>
</gene>
<evidence type="ECO:0000313" key="3">
    <source>
        <dbReference type="Proteomes" id="UP000327468"/>
    </source>
</evidence>
<accession>A0A5N5NVD2</accession>
<evidence type="ECO:0008006" key="4">
    <source>
        <dbReference type="Google" id="ProtNLM"/>
    </source>
</evidence>
<organism evidence="2 3">
    <name type="scientific">Pangasianodon hypophthalmus</name>
    <name type="common">Striped catfish</name>
    <name type="synonym">Helicophagus hypophthalmus</name>
    <dbReference type="NCBI Taxonomy" id="310915"/>
    <lineage>
        <taxon>Eukaryota</taxon>
        <taxon>Metazoa</taxon>
        <taxon>Chordata</taxon>
        <taxon>Craniata</taxon>
        <taxon>Vertebrata</taxon>
        <taxon>Euteleostomi</taxon>
        <taxon>Actinopterygii</taxon>
        <taxon>Neopterygii</taxon>
        <taxon>Teleostei</taxon>
        <taxon>Ostariophysi</taxon>
        <taxon>Siluriformes</taxon>
        <taxon>Pangasiidae</taxon>
        <taxon>Pangasianodon</taxon>
    </lineage>
</organism>
<reference evidence="2 3" key="1">
    <citation type="submission" date="2019-06" db="EMBL/GenBank/DDBJ databases">
        <title>A chromosome-scale genome assembly of the striped catfish, Pangasianodon hypophthalmus.</title>
        <authorList>
            <person name="Wen M."/>
            <person name="Zahm M."/>
            <person name="Roques C."/>
            <person name="Cabau C."/>
            <person name="Klopp C."/>
            <person name="Donnadieu C."/>
            <person name="Jouanno E."/>
            <person name="Avarre J.-C."/>
            <person name="Campet M."/>
            <person name="Ha T.T.T."/>
            <person name="Dugue R."/>
            <person name="Lampietro C."/>
            <person name="Louis A."/>
            <person name="Herpin A."/>
            <person name="Echchiki A."/>
            <person name="Berthelot C."/>
            <person name="Parey E."/>
            <person name="Roest-Crollius H."/>
            <person name="Braasch I."/>
            <person name="Postlethwait J."/>
            <person name="Bobe J."/>
            <person name="Montfort J."/>
            <person name="Bouchez O."/>
            <person name="Begum T."/>
            <person name="Schartl M."/>
            <person name="Guiguen Y."/>
        </authorList>
    </citation>
    <scope>NUCLEOTIDE SEQUENCE [LARGE SCALE GENOMIC DNA]</scope>
    <source>
        <strain evidence="2 3">Indonesia</strain>
        <tissue evidence="2">Blood</tissue>
    </source>
</reference>
<sequence length="87" mass="9878">MERLDHSGQFNLTSALTVLVIVETGACALRCGARELTATCRLTDRVLRNSSRRDVRFVSAERLYLLDFCRVLHKLSSENVNLAKKIR</sequence>
<proteinExistence type="predicted"/>
<feature type="chain" id="PRO_5024447807" description="Secreted protein" evidence="1">
    <location>
        <begin position="29"/>
        <end position="87"/>
    </location>
</feature>